<name>A0A0G0FUV9_9BACT</name>
<dbReference type="EMBL" id="LBSM01000017">
    <property type="protein sequence ID" value="KKQ17610.1"/>
    <property type="molecule type" value="Genomic_DNA"/>
</dbReference>
<comment type="caution">
    <text evidence="1">The sequence shown here is derived from an EMBL/GenBank/DDBJ whole genome shotgun (WGS) entry which is preliminary data.</text>
</comment>
<dbReference type="Pfam" id="PF13459">
    <property type="entry name" value="Fer4_15"/>
    <property type="match status" value="1"/>
</dbReference>
<sequence>MARYKIIYDREACIGALGCIGVSEELWEIKEDGKVDLRGAVFNEETGKWELVIDDGDLAFASEDSCPVQAIKIEKIED</sequence>
<organism evidence="1 2">
    <name type="scientific">Berkelbacteria bacterium GW2011_GWA1_36_9</name>
    <dbReference type="NCBI Taxonomy" id="1618331"/>
    <lineage>
        <taxon>Bacteria</taxon>
        <taxon>Candidatus Berkelbacteria</taxon>
    </lineage>
</organism>
<gene>
    <name evidence="1" type="ORF">US31_C0017G0004</name>
</gene>
<dbReference type="Gene3D" id="3.30.70.20">
    <property type="match status" value="1"/>
</dbReference>
<evidence type="ECO:0008006" key="3">
    <source>
        <dbReference type="Google" id="ProtNLM"/>
    </source>
</evidence>
<reference evidence="1 2" key="1">
    <citation type="journal article" date="2015" name="Nature">
        <title>rRNA introns, odd ribosomes, and small enigmatic genomes across a large radiation of phyla.</title>
        <authorList>
            <person name="Brown C.T."/>
            <person name="Hug L.A."/>
            <person name="Thomas B.C."/>
            <person name="Sharon I."/>
            <person name="Castelle C.J."/>
            <person name="Singh A."/>
            <person name="Wilkins M.J."/>
            <person name="Williams K.H."/>
            <person name="Banfield J.F."/>
        </authorList>
    </citation>
    <scope>NUCLEOTIDE SEQUENCE [LARGE SCALE GENOMIC DNA]</scope>
</reference>
<protein>
    <recommendedName>
        <fullName evidence="3">Ferredoxin</fullName>
    </recommendedName>
</protein>
<evidence type="ECO:0000313" key="1">
    <source>
        <dbReference type="EMBL" id="KKQ17610.1"/>
    </source>
</evidence>
<dbReference type="SUPFAM" id="SSF54862">
    <property type="entry name" value="4Fe-4S ferredoxins"/>
    <property type="match status" value="1"/>
</dbReference>
<dbReference type="AlphaFoldDB" id="A0A0G0FUV9"/>
<evidence type="ECO:0000313" key="2">
    <source>
        <dbReference type="Proteomes" id="UP000034508"/>
    </source>
</evidence>
<dbReference type="Proteomes" id="UP000034508">
    <property type="component" value="Unassembled WGS sequence"/>
</dbReference>
<accession>A0A0G0FUV9</accession>
<proteinExistence type="predicted"/>